<feature type="region of interest" description="Disordered" evidence="1">
    <location>
        <begin position="118"/>
        <end position="145"/>
    </location>
</feature>
<feature type="compositionally biased region" description="Polar residues" evidence="1">
    <location>
        <begin position="231"/>
        <end position="240"/>
    </location>
</feature>
<gene>
    <name evidence="3" type="ORF">QBC34DRAFT_463818</name>
</gene>
<dbReference type="EMBL" id="MU865939">
    <property type="protein sequence ID" value="KAK4449160.1"/>
    <property type="molecule type" value="Genomic_DNA"/>
</dbReference>
<feature type="compositionally biased region" description="Low complexity" evidence="1">
    <location>
        <begin position="311"/>
        <end position="330"/>
    </location>
</feature>
<feature type="region of interest" description="Disordered" evidence="1">
    <location>
        <begin position="52"/>
        <end position="71"/>
    </location>
</feature>
<feature type="transmembrane region" description="Helical" evidence="2">
    <location>
        <begin position="20"/>
        <end position="40"/>
    </location>
</feature>
<keyword evidence="2" id="KW-1133">Transmembrane helix</keyword>
<reference evidence="3" key="1">
    <citation type="journal article" date="2023" name="Mol. Phylogenet. Evol.">
        <title>Genome-scale phylogeny and comparative genomics of the fungal order Sordariales.</title>
        <authorList>
            <person name="Hensen N."/>
            <person name="Bonometti L."/>
            <person name="Westerberg I."/>
            <person name="Brannstrom I.O."/>
            <person name="Guillou S."/>
            <person name="Cros-Aarteil S."/>
            <person name="Calhoun S."/>
            <person name="Haridas S."/>
            <person name="Kuo A."/>
            <person name="Mondo S."/>
            <person name="Pangilinan J."/>
            <person name="Riley R."/>
            <person name="LaButti K."/>
            <person name="Andreopoulos B."/>
            <person name="Lipzen A."/>
            <person name="Chen C."/>
            <person name="Yan M."/>
            <person name="Daum C."/>
            <person name="Ng V."/>
            <person name="Clum A."/>
            <person name="Steindorff A."/>
            <person name="Ohm R.A."/>
            <person name="Martin F."/>
            <person name="Silar P."/>
            <person name="Natvig D.O."/>
            <person name="Lalanne C."/>
            <person name="Gautier V."/>
            <person name="Ament-Velasquez S.L."/>
            <person name="Kruys A."/>
            <person name="Hutchinson M.I."/>
            <person name="Powell A.J."/>
            <person name="Barry K."/>
            <person name="Miller A.N."/>
            <person name="Grigoriev I.V."/>
            <person name="Debuchy R."/>
            <person name="Gladieux P."/>
            <person name="Hiltunen Thoren M."/>
            <person name="Johannesson H."/>
        </authorList>
    </citation>
    <scope>NUCLEOTIDE SEQUENCE</scope>
    <source>
        <strain evidence="3">PSN243</strain>
    </source>
</reference>
<feature type="compositionally biased region" description="Pro residues" evidence="1">
    <location>
        <begin position="248"/>
        <end position="259"/>
    </location>
</feature>
<dbReference type="Proteomes" id="UP001321760">
    <property type="component" value="Unassembled WGS sequence"/>
</dbReference>
<keyword evidence="2" id="KW-0812">Transmembrane</keyword>
<feature type="region of interest" description="Disordered" evidence="1">
    <location>
        <begin position="231"/>
        <end position="261"/>
    </location>
</feature>
<organism evidence="3 4">
    <name type="scientific">Podospora aff. communis PSN243</name>
    <dbReference type="NCBI Taxonomy" id="3040156"/>
    <lineage>
        <taxon>Eukaryota</taxon>
        <taxon>Fungi</taxon>
        <taxon>Dikarya</taxon>
        <taxon>Ascomycota</taxon>
        <taxon>Pezizomycotina</taxon>
        <taxon>Sordariomycetes</taxon>
        <taxon>Sordariomycetidae</taxon>
        <taxon>Sordariales</taxon>
        <taxon>Podosporaceae</taxon>
        <taxon>Podospora</taxon>
    </lineage>
</organism>
<dbReference type="AlphaFoldDB" id="A0AAV9GME7"/>
<comment type="caution">
    <text evidence="3">The sequence shown here is derived from an EMBL/GenBank/DDBJ whole genome shotgun (WGS) entry which is preliminary data.</text>
</comment>
<evidence type="ECO:0000313" key="4">
    <source>
        <dbReference type="Proteomes" id="UP001321760"/>
    </source>
</evidence>
<feature type="region of interest" description="Disordered" evidence="1">
    <location>
        <begin position="282"/>
        <end position="344"/>
    </location>
</feature>
<evidence type="ECO:0000256" key="1">
    <source>
        <dbReference type="SAM" id="MobiDB-lite"/>
    </source>
</evidence>
<reference evidence="3" key="2">
    <citation type="submission" date="2023-05" db="EMBL/GenBank/DDBJ databases">
        <authorList>
            <consortium name="Lawrence Berkeley National Laboratory"/>
            <person name="Steindorff A."/>
            <person name="Hensen N."/>
            <person name="Bonometti L."/>
            <person name="Westerberg I."/>
            <person name="Brannstrom I.O."/>
            <person name="Guillou S."/>
            <person name="Cros-Aarteil S."/>
            <person name="Calhoun S."/>
            <person name="Haridas S."/>
            <person name="Kuo A."/>
            <person name="Mondo S."/>
            <person name="Pangilinan J."/>
            <person name="Riley R."/>
            <person name="Labutti K."/>
            <person name="Andreopoulos B."/>
            <person name="Lipzen A."/>
            <person name="Chen C."/>
            <person name="Yanf M."/>
            <person name="Daum C."/>
            <person name="Ng V."/>
            <person name="Clum A."/>
            <person name="Ohm R."/>
            <person name="Martin F."/>
            <person name="Silar P."/>
            <person name="Natvig D."/>
            <person name="Lalanne C."/>
            <person name="Gautier V."/>
            <person name="Ament-Velasquez S.L."/>
            <person name="Kruys A."/>
            <person name="Hutchinson M.I."/>
            <person name="Powell A.J."/>
            <person name="Barry K."/>
            <person name="Miller A.N."/>
            <person name="Grigoriev I.V."/>
            <person name="Debuchy R."/>
            <person name="Gladieux P."/>
            <person name="Thoren M.H."/>
            <person name="Johannesson H."/>
        </authorList>
    </citation>
    <scope>NUCLEOTIDE SEQUENCE</scope>
    <source>
        <strain evidence="3">PSN243</strain>
    </source>
</reference>
<keyword evidence="4" id="KW-1185">Reference proteome</keyword>
<evidence type="ECO:0000256" key="2">
    <source>
        <dbReference type="SAM" id="Phobius"/>
    </source>
</evidence>
<evidence type="ECO:0000313" key="3">
    <source>
        <dbReference type="EMBL" id="KAK4449160.1"/>
    </source>
</evidence>
<proteinExistence type="predicted"/>
<name>A0AAV9GME7_9PEZI</name>
<keyword evidence="2" id="KW-0472">Membrane</keyword>
<protein>
    <recommendedName>
        <fullName evidence="5">Proteophosphoglycan ppg4</fullName>
    </recommendedName>
</protein>
<sequence length="344" mass="35345">MESEFGPNGVPAFSADSSPWVWVLIPVGIVVAIGALAVCLHSKRRNRLASYLHSTAPSPPSGAQPPRSRSRAINERELEDAWVRGAPPTAQRTVPAPGGRWANNGTGTRWYWAGSEQRRAQTEEGLNELGEAPPPYEKAKKASPAPLNLNLNGEGPVPKSGPTSSASSIHQGFGIGTATSYNNQEEMEMHALAPAITGRTLTTIATGHSTASSVSEGARRSMGDPLSPFTLSSIPSTAASSIHERGLSPPPYDGVPPPAEGTVELPAAVPMELAGTVPPISATFPPSAWAESVAEGGDEGEGRGLEEDGESSAAASGSSNTSAPGSSNTSVGGVLTPPEPAVLR</sequence>
<evidence type="ECO:0008006" key="5">
    <source>
        <dbReference type="Google" id="ProtNLM"/>
    </source>
</evidence>
<accession>A0AAV9GME7</accession>